<evidence type="ECO:0000313" key="1">
    <source>
        <dbReference type="EMBL" id="ARV77035.1"/>
    </source>
</evidence>
<reference evidence="1 2" key="1">
    <citation type="submission" date="2017-05" db="EMBL/GenBank/DDBJ databases">
        <authorList>
            <person name="Song R."/>
            <person name="Chenine A.L."/>
            <person name="Ruprecht R.M."/>
        </authorList>
    </citation>
    <scope>NUCLEOTIDE SEQUENCE [LARGE SCALE GENOMIC DNA]</scope>
</reference>
<accession>A0A1Y0SX00</accession>
<name>A0A1Y0SX00_9CAUD</name>
<gene>
    <name evidence="1" type="ORF">PHABIO_404</name>
</gene>
<sequence>MNKIDVIYSKSSGSGIRKSLLGFNTWVRTAPMVQESMTAIWIDADAGWIKDRDLIMPAIAHKLAEDGHDPFYFPHVIHQEPRKVVVDITSRELFFHKHSKEYHEKLSFGDEEKTHLYLKYDTNIPDASSSVEITDIWLIGNHYTVRKAKRYIANKLSNNNKYLTNNDLSRVKQLIGNGRVYMLSNIGRVIDLVNTRLVVAGGYIPTERELILTNSQIIHTGKLVERIHETSNLDNVLRSANGK</sequence>
<proteinExistence type="predicted"/>
<evidence type="ECO:0000313" key="2">
    <source>
        <dbReference type="Proteomes" id="UP000225448"/>
    </source>
</evidence>
<dbReference type="Proteomes" id="UP000225448">
    <property type="component" value="Segment"/>
</dbReference>
<keyword evidence="2" id="KW-1185">Reference proteome</keyword>
<protein>
    <submittedName>
        <fullName evidence="1">Uncharacterized protein</fullName>
    </submittedName>
</protein>
<dbReference type="EMBL" id="MF042360">
    <property type="protein sequence ID" value="ARV77035.1"/>
    <property type="molecule type" value="Genomic_DNA"/>
</dbReference>
<organism evidence="1 2">
    <name type="scientific">Pseudomonas phage Phabio</name>
    <dbReference type="NCBI Taxonomy" id="2006668"/>
    <lineage>
        <taxon>Viruses</taxon>
        <taxon>Duplodnaviria</taxon>
        <taxon>Heunggongvirae</taxon>
        <taxon>Uroviricota</taxon>
        <taxon>Caudoviricetes</taxon>
        <taxon>Chimalliviridae</taxon>
        <taxon>Phabiovirus</taxon>
        <taxon>Phabiovirus phabio</taxon>
    </lineage>
</organism>